<accession>A0AAV1I0Z3</accession>
<reference evidence="1 2" key="1">
    <citation type="submission" date="2023-10" db="EMBL/GenBank/DDBJ databases">
        <authorList>
            <person name="Maclean D."/>
            <person name="Macfadyen A."/>
        </authorList>
    </citation>
    <scope>NUCLEOTIDE SEQUENCE [LARGE SCALE GENOMIC DNA]</scope>
</reference>
<evidence type="ECO:0000313" key="2">
    <source>
        <dbReference type="Proteomes" id="UP001314263"/>
    </source>
</evidence>
<evidence type="ECO:0000313" key="1">
    <source>
        <dbReference type="EMBL" id="CAK0760095.1"/>
    </source>
</evidence>
<sequence>MRQQQHATTLCTEFCLRLRQSHSHKLPSATGHSIGVTAPHERVSIRADATESSYHEMELSCRLWLAELGRPQTVWVYDTENNILDVMESVVGIAYRLKRKLDETEIALYDSPHSHYSEPLEICPIVNGQAQVTRLHALAFKGLHHTCPLGVASGSMLRQLADKDIKLKKQK</sequence>
<organism evidence="1 2">
    <name type="scientific">Coccomyxa viridis</name>
    <dbReference type="NCBI Taxonomy" id="1274662"/>
    <lineage>
        <taxon>Eukaryota</taxon>
        <taxon>Viridiplantae</taxon>
        <taxon>Chlorophyta</taxon>
        <taxon>core chlorophytes</taxon>
        <taxon>Trebouxiophyceae</taxon>
        <taxon>Trebouxiophyceae incertae sedis</taxon>
        <taxon>Coccomyxaceae</taxon>
        <taxon>Coccomyxa</taxon>
    </lineage>
</organism>
<protein>
    <submittedName>
        <fullName evidence="1">Uncharacterized protein</fullName>
    </submittedName>
</protein>
<dbReference type="AlphaFoldDB" id="A0AAV1I0Z3"/>
<gene>
    <name evidence="1" type="ORF">CVIRNUC_002743</name>
</gene>
<dbReference type="EMBL" id="CAUYUE010000004">
    <property type="protein sequence ID" value="CAK0760095.1"/>
    <property type="molecule type" value="Genomic_DNA"/>
</dbReference>
<keyword evidence="2" id="KW-1185">Reference proteome</keyword>
<proteinExistence type="predicted"/>
<comment type="caution">
    <text evidence="1">The sequence shown here is derived from an EMBL/GenBank/DDBJ whole genome shotgun (WGS) entry which is preliminary data.</text>
</comment>
<name>A0AAV1I0Z3_9CHLO</name>
<dbReference type="Proteomes" id="UP001314263">
    <property type="component" value="Unassembled WGS sequence"/>
</dbReference>